<evidence type="ECO:0008006" key="2">
    <source>
        <dbReference type="Google" id="ProtNLM"/>
    </source>
</evidence>
<evidence type="ECO:0000313" key="1">
    <source>
        <dbReference type="EMBL" id="SVE55022.1"/>
    </source>
</evidence>
<feature type="non-terminal residue" evidence="1">
    <location>
        <position position="1"/>
    </location>
</feature>
<name>A0A383EDQ4_9ZZZZ</name>
<proteinExistence type="predicted"/>
<dbReference type="Pfam" id="PF13578">
    <property type="entry name" value="Methyltransf_24"/>
    <property type="match status" value="1"/>
</dbReference>
<dbReference type="EMBL" id="UINC01225110">
    <property type="protein sequence ID" value="SVE55022.1"/>
    <property type="molecule type" value="Genomic_DNA"/>
</dbReference>
<reference evidence="1" key="1">
    <citation type="submission" date="2018-05" db="EMBL/GenBank/DDBJ databases">
        <authorList>
            <person name="Lanie J.A."/>
            <person name="Ng W.-L."/>
            <person name="Kazmierczak K.M."/>
            <person name="Andrzejewski T.M."/>
            <person name="Davidsen T.M."/>
            <person name="Wayne K.J."/>
            <person name="Tettelin H."/>
            <person name="Glass J.I."/>
            <person name="Rusch D."/>
            <person name="Podicherti R."/>
            <person name="Tsui H.-C.T."/>
            <person name="Winkler M.E."/>
        </authorList>
    </citation>
    <scope>NUCLEOTIDE SEQUENCE</scope>
</reference>
<protein>
    <recommendedName>
        <fullName evidence="2">Methyltransferase domain-containing protein</fullName>
    </recommendedName>
</protein>
<dbReference type="AlphaFoldDB" id="A0A383EDQ4"/>
<feature type="non-terminal residue" evidence="1">
    <location>
        <position position="196"/>
    </location>
</feature>
<dbReference type="Gene3D" id="3.40.50.150">
    <property type="entry name" value="Vaccinia Virus protein VP39"/>
    <property type="match status" value="1"/>
</dbReference>
<dbReference type="SUPFAM" id="SSF53335">
    <property type="entry name" value="S-adenosyl-L-methionine-dependent methyltransferases"/>
    <property type="match status" value="1"/>
</dbReference>
<gene>
    <name evidence="1" type="ORF">METZ01_LOCUS507876</name>
</gene>
<sequence>VEQLKKISALEAYQASPQPSHKHSTYFDIYDKIFSEYQNKKITFVEVGVLLGGSLFMWKKFFGDKARIIGIDLNPEAKKWEKDGFEIYIGSQSDRDFWKKFISDVGTIDVFLDDGGHTYIQQIITTEHLLENISDGGVLVVEDTHTSYMEGFGDRNFSFINYVKVWIEKINTRYSAFNKIQNDTRVWSVEIFESIV</sequence>
<dbReference type="InterPro" id="IPR029063">
    <property type="entry name" value="SAM-dependent_MTases_sf"/>
</dbReference>
<accession>A0A383EDQ4</accession>
<organism evidence="1">
    <name type="scientific">marine metagenome</name>
    <dbReference type="NCBI Taxonomy" id="408172"/>
    <lineage>
        <taxon>unclassified sequences</taxon>
        <taxon>metagenomes</taxon>
        <taxon>ecological metagenomes</taxon>
    </lineage>
</organism>